<dbReference type="InterPro" id="IPR038637">
    <property type="entry name" value="NPCBM_sf"/>
</dbReference>
<dbReference type="InterPro" id="IPR014718">
    <property type="entry name" value="GH-type_carb-bd"/>
</dbReference>
<dbReference type="Gene3D" id="2.60.120.260">
    <property type="entry name" value="Galactose-binding domain-like"/>
    <property type="match status" value="1"/>
</dbReference>
<dbReference type="SMART" id="SM01038">
    <property type="entry name" value="Bgal_small_N"/>
    <property type="match status" value="1"/>
</dbReference>
<keyword evidence="11" id="KW-1185">Reference proteome</keyword>
<dbReference type="SUPFAM" id="SSF49899">
    <property type="entry name" value="Concanavalin A-like lectins/glucanases"/>
    <property type="match status" value="1"/>
</dbReference>
<dbReference type="SUPFAM" id="SSF49303">
    <property type="entry name" value="beta-Galactosidase/glucuronidase domain"/>
    <property type="match status" value="2"/>
</dbReference>
<dbReference type="SUPFAM" id="SSF51445">
    <property type="entry name" value="(Trans)glycosidases"/>
    <property type="match status" value="1"/>
</dbReference>
<dbReference type="EMBL" id="JACBAZ010000002">
    <property type="protein sequence ID" value="NWK55398.1"/>
    <property type="molecule type" value="Genomic_DNA"/>
</dbReference>
<comment type="caution">
    <text evidence="10">The sequence shown here is derived from an EMBL/GenBank/DDBJ whole genome shotgun (WGS) entry which is preliminary data.</text>
</comment>
<evidence type="ECO:0000256" key="6">
    <source>
        <dbReference type="ARBA" id="ARBA00032230"/>
    </source>
</evidence>
<dbReference type="EC" id="3.2.1.23" evidence="3"/>
<dbReference type="Pfam" id="PF00703">
    <property type="entry name" value="Glyco_hydro_2"/>
    <property type="match status" value="1"/>
</dbReference>
<dbReference type="PANTHER" id="PTHR46323">
    <property type="entry name" value="BETA-GALACTOSIDASE"/>
    <property type="match status" value="1"/>
</dbReference>
<keyword evidence="5" id="KW-0326">Glycosidase</keyword>
<evidence type="ECO:0000256" key="1">
    <source>
        <dbReference type="ARBA" id="ARBA00001412"/>
    </source>
</evidence>
<dbReference type="GO" id="GO:0005990">
    <property type="term" value="P:lactose catabolic process"/>
    <property type="evidence" value="ECO:0007669"/>
    <property type="project" value="TreeGrafter"/>
</dbReference>
<dbReference type="InterPro" id="IPR006101">
    <property type="entry name" value="Glyco_hydro_2"/>
</dbReference>
<keyword evidence="4" id="KW-0378">Hydrolase</keyword>
<feature type="signal peptide" evidence="7">
    <location>
        <begin position="1"/>
        <end position="21"/>
    </location>
</feature>
<dbReference type="InterPro" id="IPR032312">
    <property type="entry name" value="LacZ_4"/>
</dbReference>
<evidence type="ECO:0000256" key="2">
    <source>
        <dbReference type="ARBA" id="ARBA00007401"/>
    </source>
</evidence>
<reference evidence="10 11" key="1">
    <citation type="submission" date="2020-07" db="EMBL/GenBank/DDBJ databases">
        <title>Roseicoccus Jingziensis gen. nov., sp. nov., isolated from coastal seawater.</title>
        <authorList>
            <person name="Feng X."/>
        </authorList>
    </citation>
    <scope>NUCLEOTIDE SEQUENCE [LARGE SCALE GENOMIC DNA]</scope>
    <source>
        <strain evidence="10 11">N1E253</strain>
    </source>
</reference>
<evidence type="ECO:0000259" key="8">
    <source>
        <dbReference type="SMART" id="SM00776"/>
    </source>
</evidence>
<evidence type="ECO:0000259" key="9">
    <source>
        <dbReference type="SMART" id="SM01038"/>
    </source>
</evidence>
<dbReference type="PRINTS" id="PR00132">
    <property type="entry name" value="GLHYDRLASE2"/>
</dbReference>
<dbReference type="RefSeq" id="WP_178931914.1">
    <property type="nucleotide sequence ID" value="NZ_JACBAZ010000002.1"/>
</dbReference>
<feature type="domain" description="Glycosyl hydrolase family 98 putative carbohydrate-binding module" evidence="8">
    <location>
        <begin position="19"/>
        <end position="171"/>
    </location>
</feature>
<dbReference type="InterPro" id="IPR008979">
    <property type="entry name" value="Galactose-bd-like_sf"/>
</dbReference>
<gene>
    <name evidence="10" type="ORF">HW115_07230</name>
</gene>
<evidence type="ECO:0000313" key="11">
    <source>
        <dbReference type="Proteomes" id="UP000557872"/>
    </source>
</evidence>
<dbReference type="InterPro" id="IPR006102">
    <property type="entry name" value="Ig-like_GH2"/>
</dbReference>
<dbReference type="Gene3D" id="2.60.120.1060">
    <property type="entry name" value="NPCBM/NEW2 domain"/>
    <property type="match status" value="1"/>
</dbReference>
<proteinExistence type="inferred from homology"/>
<organism evidence="10 11">
    <name type="scientific">Oceaniferula marina</name>
    <dbReference type="NCBI Taxonomy" id="2748318"/>
    <lineage>
        <taxon>Bacteria</taxon>
        <taxon>Pseudomonadati</taxon>
        <taxon>Verrucomicrobiota</taxon>
        <taxon>Verrucomicrobiia</taxon>
        <taxon>Verrucomicrobiales</taxon>
        <taxon>Verrucomicrobiaceae</taxon>
        <taxon>Oceaniferula</taxon>
    </lineage>
</organism>
<comment type="similarity">
    <text evidence="2">Belongs to the glycosyl hydrolase 2 family.</text>
</comment>
<dbReference type="InterPro" id="IPR013222">
    <property type="entry name" value="Glyco_hyd_98_carb-bd"/>
</dbReference>
<evidence type="ECO:0000313" key="10">
    <source>
        <dbReference type="EMBL" id="NWK55398.1"/>
    </source>
</evidence>
<dbReference type="InterPro" id="IPR036156">
    <property type="entry name" value="Beta-gal/glucu_dom_sf"/>
</dbReference>
<dbReference type="InterPro" id="IPR013320">
    <property type="entry name" value="ConA-like_dom_sf"/>
</dbReference>
<comment type="catalytic activity">
    <reaction evidence="1">
        <text>Hydrolysis of terminal non-reducing beta-D-galactose residues in beta-D-galactosides.</text>
        <dbReference type="EC" id="3.2.1.23"/>
    </reaction>
</comment>
<evidence type="ECO:0000256" key="5">
    <source>
        <dbReference type="ARBA" id="ARBA00023295"/>
    </source>
</evidence>
<dbReference type="InterPro" id="IPR011013">
    <property type="entry name" value="Gal_mutarotase_sf_dom"/>
</dbReference>
<dbReference type="Proteomes" id="UP000557872">
    <property type="component" value="Unassembled WGS sequence"/>
</dbReference>
<feature type="chain" id="PRO_5032942182" description="beta-galactosidase" evidence="7">
    <location>
        <begin position="22"/>
        <end position="1398"/>
    </location>
</feature>
<dbReference type="GO" id="GO:0004565">
    <property type="term" value="F:beta-galactosidase activity"/>
    <property type="evidence" value="ECO:0007669"/>
    <property type="project" value="UniProtKB-EC"/>
</dbReference>
<evidence type="ECO:0000256" key="3">
    <source>
        <dbReference type="ARBA" id="ARBA00012756"/>
    </source>
</evidence>
<dbReference type="InterPro" id="IPR050347">
    <property type="entry name" value="Bact_Beta-galactosidase"/>
</dbReference>
<keyword evidence="7" id="KW-0732">Signal</keyword>
<dbReference type="Pfam" id="PF02929">
    <property type="entry name" value="Bgal_small_N"/>
    <property type="match status" value="1"/>
</dbReference>
<dbReference type="SMART" id="SM00776">
    <property type="entry name" value="NPCBM"/>
    <property type="match status" value="1"/>
</dbReference>
<dbReference type="Pfam" id="PF16353">
    <property type="entry name" value="LacZ_4"/>
    <property type="match status" value="1"/>
</dbReference>
<dbReference type="PANTHER" id="PTHR46323:SF2">
    <property type="entry name" value="BETA-GALACTOSIDASE"/>
    <property type="match status" value="1"/>
</dbReference>
<dbReference type="InterPro" id="IPR013783">
    <property type="entry name" value="Ig-like_fold"/>
</dbReference>
<dbReference type="GO" id="GO:0030246">
    <property type="term" value="F:carbohydrate binding"/>
    <property type="evidence" value="ECO:0007669"/>
    <property type="project" value="InterPro"/>
</dbReference>
<dbReference type="Gene3D" id="2.70.98.10">
    <property type="match status" value="1"/>
</dbReference>
<dbReference type="GO" id="GO:0009341">
    <property type="term" value="C:beta-galactosidase complex"/>
    <property type="evidence" value="ECO:0007669"/>
    <property type="project" value="InterPro"/>
</dbReference>
<evidence type="ECO:0000256" key="7">
    <source>
        <dbReference type="SAM" id="SignalP"/>
    </source>
</evidence>
<dbReference type="Pfam" id="PF02836">
    <property type="entry name" value="Glyco_hydro_2_C"/>
    <property type="match status" value="1"/>
</dbReference>
<dbReference type="InterPro" id="IPR004199">
    <property type="entry name" value="B-gal_small/dom_5"/>
</dbReference>
<dbReference type="Gene3D" id="2.60.40.10">
    <property type="entry name" value="Immunoglobulins"/>
    <property type="match status" value="2"/>
</dbReference>
<dbReference type="SUPFAM" id="SSF74650">
    <property type="entry name" value="Galactose mutarotase-like"/>
    <property type="match status" value="1"/>
</dbReference>
<dbReference type="Pfam" id="PF02837">
    <property type="entry name" value="Glyco_hydro_2_N"/>
    <property type="match status" value="1"/>
</dbReference>
<protein>
    <recommendedName>
        <fullName evidence="3">beta-galactosidase</fullName>
        <ecNumber evidence="3">3.2.1.23</ecNumber>
    </recommendedName>
    <alternativeName>
        <fullName evidence="6">Lactase</fullName>
    </alternativeName>
</protein>
<dbReference type="Gene3D" id="3.20.20.80">
    <property type="entry name" value="Glycosidases"/>
    <property type="match status" value="1"/>
</dbReference>
<dbReference type="Pfam" id="PF08305">
    <property type="entry name" value="NPCBM"/>
    <property type="match status" value="1"/>
</dbReference>
<dbReference type="SUPFAM" id="SSF49785">
    <property type="entry name" value="Galactose-binding domain-like"/>
    <property type="match status" value="2"/>
</dbReference>
<sequence>MNTHTIAASMLACAFVGSVQAESLSLTELSRLEGTTGWKKIETNRSVLGKPLSLEGKIYKKGLGVHAVSEVLYAIPSGATRFTVTGGIHDGIRSKGGSVVLRVEAGPDSSYLKNLAKSGKLTASAGKKGKASYAFDVELPEDAEVIQLAVDDGGDGTTHDQVDWVNPTFHGKGKLVVRKKQAAPTGEASMQGDLPYWQDVSVVEVNRLAPRAHYIAYPDVASAMKAEGKPMRKSLNGKWKFKYSTTPEFRPQRFYAQDFDVENWDEIAVPLNWQMAGFGIPIYNNSTFPFNSKPPHIDQSFNPVGSYKRKFTIPKAWKGRRTTIHFAGVDSAFTLWVNGKEVGYSEGGRTPAEFDLTPYLQAGENDLAVEVIRFSSGAWLEDQDYWRLSGIFRDVELISQPAGQRLRDFTLRTPLDAQYRDATLDLAFDFEEAEGGKVQVKLLDAAGGQVLVVDAPIQNGAARIKKSLQTPRLWSAEDPYLYKLIMTHVDTSGKVIEVVPWRFGFRWSEIKNNRLLVNGKPVVIAGVNRHEHSPDFGHYCPPEEVLEDIISMKRLNFNAVRTCHYPASPELYALCDEYGLYVNDEANVESHGDQGIPKMPLFAKSHHHRMQRMIERDKNFTSVISWSLGNESGSGGAHNDNYTWTKENDDRPVGYQRHGTNDFTDFNSAFYRPPAGVAGYARNAKAKPMIQSEYAHAMGNSSGNLKEYWDVHWQDNTVQGGFVWDWKDQGLKLPTPERAWVQIPGVDAKDLLIEGSQPDSKGLRGILYFCHGSEPAFSAPWTVQLKLRTAPKSDDDLAFYPLFGKDSSTGSLFMENNALVFQTFGKDRNKLIAPLPDSFFDGGEHTVTVSQDGKQVAFYCDGKLLTKLPLVNKLQAKWRGYVAFGAGVGTALVPQRIEANAPTLLAANLLSGAHQPDAVAKQKSIVMFDLRKPVEVLAKRPAEGHFYAYGGYWENRRGHLNPGNFCMNGVVASDGAPHPGAYAFQYVQQPFDTQVVDPAHAEVKVRNRNFFKALDDEILGKWSLTADGEVIQRGDMKGLTIEAQQEKQFKLPLKPFTRKPGVEYRVQVTYELADDTAWAKAGHVVAWDQFQLAYQKAETAAGKGALQVSDSGDSLRFSGQGFALNFDKKVGSLTSYQIGGDELLRSPFVPDFWRGTTDNDRGARLHNDVQWKQVNQLDQPKMTHRKVSASQHRVEVTATVGEKKVPVQLLFDVFADGRVTTEFVFDPSQAPEQQGKSGKKKRAEYLLRFGVRAELAKELTHLKWYGHGPRETYSDRNYELIGLYENTVDGMFTDYSRPQENGNISGVRKAFVSNGKGRGLLVTASADAPLNLSARRHLHQTLEAYKYSYQLPPSDAVYLNIDHQQMGVAGVNTWGAKALPPYLLTVKPMRYRFTIQGK</sequence>
<name>A0A851GCE7_9BACT</name>
<accession>A0A851GCE7</accession>
<feature type="domain" description="Beta galactosidase small chain/" evidence="9">
    <location>
        <begin position="1116"/>
        <end position="1396"/>
    </location>
</feature>
<evidence type="ECO:0000256" key="4">
    <source>
        <dbReference type="ARBA" id="ARBA00022801"/>
    </source>
</evidence>
<dbReference type="InterPro" id="IPR017853">
    <property type="entry name" value="GH"/>
</dbReference>
<dbReference type="InterPro" id="IPR006104">
    <property type="entry name" value="Glyco_hydro_2_N"/>
</dbReference>
<dbReference type="InterPro" id="IPR006103">
    <property type="entry name" value="Glyco_hydro_2_cat"/>
</dbReference>